<dbReference type="GO" id="GO:0032870">
    <property type="term" value="P:cellular response to hormone stimulus"/>
    <property type="evidence" value="ECO:0000318"/>
    <property type="project" value="GO_Central"/>
</dbReference>
<evidence type="ECO:0000256" key="3">
    <source>
        <dbReference type="ARBA" id="ARBA00022989"/>
    </source>
</evidence>
<organism evidence="10 11">
    <name type="scientific">Trichoplax adhaerens</name>
    <name type="common">Trichoplax reptans</name>
    <dbReference type="NCBI Taxonomy" id="10228"/>
    <lineage>
        <taxon>Eukaryota</taxon>
        <taxon>Metazoa</taxon>
        <taxon>Placozoa</taxon>
        <taxon>Uniplacotomia</taxon>
        <taxon>Trichoplacea</taxon>
        <taxon>Trichoplacidae</taxon>
        <taxon>Trichoplax</taxon>
    </lineage>
</organism>
<keyword evidence="5 8" id="KW-0472">Membrane</keyword>
<dbReference type="RefSeq" id="XP_002108526.1">
    <property type="nucleotide sequence ID" value="XM_002108490.1"/>
</dbReference>
<evidence type="ECO:0000256" key="5">
    <source>
        <dbReference type="ARBA" id="ARBA00023136"/>
    </source>
</evidence>
<dbReference type="CTD" id="6748941"/>
<gene>
    <name evidence="10" type="ORF">TRIADDRAFT_51521</name>
</gene>
<feature type="transmembrane region" description="Helical" evidence="8">
    <location>
        <begin position="200"/>
        <end position="223"/>
    </location>
</feature>
<evidence type="ECO:0000256" key="6">
    <source>
        <dbReference type="ARBA" id="ARBA00023170"/>
    </source>
</evidence>
<evidence type="ECO:0000256" key="1">
    <source>
        <dbReference type="ARBA" id="ARBA00004141"/>
    </source>
</evidence>
<dbReference type="GO" id="GO:0004930">
    <property type="term" value="F:G protein-coupled receptor activity"/>
    <property type="evidence" value="ECO:0000318"/>
    <property type="project" value="GO_Central"/>
</dbReference>
<evidence type="ECO:0000256" key="2">
    <source>
        <dbReference type="ARBA" id="ARBA00022692"/>
    </source>
</evidence>
<dbReference type="PROSITE" id="PS50262">
    <property type="entry name" value="G_PROTEIN_RECEP_F1_2"/>
    <property type="match status" value="1"/>
</dbReference>
<dbReference type="PhylomeDB" id="B3RJM8"/>
<feature type="transmembrane region" description="Helical" evidence="8">
    <location>
        <begin position="46"/>
        <end position="68"/>
    </location>
</feature>
<dbReference type="InParanoid" id="B3RJM8"/>
<dbReference type="KEGG" id="tad:TRIADDRAFT_51521"/>
<dbReference type="InterPro" id="IPR000276">
    <property type="entry name" value="GPCR_Rhodpsn"/>
</dbReference>
<feature type="domain" description="G-protein coupled receptors family 1 profile" evidence="9">
    <location>
        <begin position="26"/>
        <end position="306"/>
    </location>
</feature>
<dbReference type="PANTHER" id="PTHR24243">
    <property type="entry name" value="G-PROTEIN COUPLED RECEPTOR"/>
    <property type="match status" value="1"/>
</dbReference>
<dbReference type="Gene3D" id="1.20.1070.10">
    <property type="entry name" value="Rhodopsin 7-helix transmembrane proteins"/>
    <property type="match status" value="1"/>
</dbReference>
<dbReference type="InterPro" id="IPR017452">
    <property type="entry name" value="GPCR_Rhodpsn_7TM"/>
</dbReference>
<reference evidence="10 11" key="1">
    <citation type="journal article" date="2008" name="Nature">
        <title>The Trichoplax genome and the nature of placozoans.</title>
        <authorList>
            <person name="Srivastava M."/>
            <person name="Begovic E."/>
            <person name="Chapman J."/>
            <person name="Putnam N.H."/>
            <person name="Hellsten U."/>
            <person name="Kawashima T."/>
            <person name="Kuo A."/>
            <person name="Mitros T."/>
            <person name="Salamov A."/>
            <person name="Carpenter M.L."/>
            <person name="Signorovitch A.Y."/>
            <person name="Moreno M.A."/>
            <person name="Kamm K."/>
            <person name="Grimwood J."/>
            <person name="Schmutz J."/>
            <person name="Shapiro H."/>
            <person name="Grigoriev I.V."/>
            <person name="Buss L.W."/>
            <person name="Schierwater B."/>
            <person name="Dellaporta S.L."/>
            <person name="Rokhsar D.S."/>
        </authorList>
    </citation>
    <scope>NUCLEOTIDE SEQUENCE [LARGE SCALE GENOMIC DNA]</scope>
    <source>
        <strain evidence="10 11">Grell-BS-1999</strain>
    </source>
</reference>
<accession>B3RJM8</accession>
<sequence>MESTATAARTIIAILYIGMMAISIPFNLLFIMIVMIKKSYRTPVNVLVSNLSLAGLIIAAFLMPFKIYELFNPKSGFAFPKSVDMCRFRSITPVASIFCIALTLVTICADRCLVIVYPMKPYLKMTCKKAYLFIPISWLISFVVYIQYARYTILYNANGVISCLPFYPENNTTDITIRNATGYPIRQIELTRITFWTMHISISFIIPIILLVSLYSLVIYRLWISPENSQRPSFMTKNARERLLRKRKVIKILIACCIVFLVNNVPYFVVFIIVEFRLLAIPNVSLVIQIVTIIYTSAIAYNPILYGYYHVRSKNALSTNCCCVHAP</sequence>
<evidence type="ECO:0000256" key="8">
    <source>
        <dbReference type="SAM" id="Phobius"/>
    </source>
</evidence>
<keyword evidence="11" id="KW-1185">Reference proteome</keyword>
<comment type="subcellular location">
    <subcellularLocation>
        <location evidence="1">Membrane</location>
        <topology evidence="1">Multi-pass membrane protein</topology>
    </subcellularLocation>
</comment>
<dbReference type="PANTHER" id="PTHR24243:SF208">
    <property type="entry name" value="PYROKININ-1 RECEPTOR"/>
    <property type="match status" value="1"/>
</dbReference>
<keyword evidence="7" id="KW-0807">Transducer</keyword>
<feature type="transmembrane region" description="Helical" evidence="8">
    <location>
        <begin position="130"/>
        <end position="148"/>
    </location>
</feature>
<proteinExistence type="predicted"/>
<feature type="transmembrane region" description="Helical" evidence="8">
    <location>
        <begin position="252"/>
        <end position="274"/>
    </location>
</feature>
<dbReference type="SUPFAM" id="SSF81321">
    <property type="entry name" value="Family A G protein-coupled receptor-like"/>
    <property type="match status" value="1"/>
</dbReference>
<dbReference type="CDD" id="cd00637">
    <property type="entry name" value="7tm_classA_rhodopsin-like"/>
    <property type="match status" value="1"/>
</dbReference>
<dbReference type="eggNOG" id="KOG4219">
    <property type="taxonomic scope" value="Eukaryota"/>
</dbReference>
<dbReference type="EMBL" id="DS985241">
    <property type="protein sequence ID" value="EDV29324.1"/>
    <property type="molecule type" value="Genomic_DNA"/>
</dbReference>
<dbReference type="GO" id="GO:0007186">
    <property type="term" value="P:G protein-coupled receptor signaling pathway"/>
    <property type="evidence" value="ECO:0000318"/>
    <property type="project" value="GO_Central"/>
</dbReference>
<dbReference type="STRING" id="10228.B3RJM8"/>
<keyword evidence="4" id="KW-0297">G-protein coupled receptor</keyword>
<dbReference type="GO" id="GO:0005886">
    <property type="term" value="C:plasma membrane"/>
    <property type="evidence" value="ECO:0000318"/>
    <property type="project" value="GO_Central"/>
</dbReference>
<feature type="transmembrane region" description="Helical" evidence="8">
    <location>
        <begin position="88"/>
        <end position="109"/>
    </location>
</feature>
<evidence type="ECO:0000259" key="9">
    <source>
        <dbReference type="PROSITE" id="PS50262"/>
    </source>
</evidence>
<dbReference type="Pfam" id="PF00001">
    <property type="entry name" value="7tm_1"/>
    <property type="match status" value="1"/>
</dbReference>
<dbReference type="AlphaFoldDB" id="B3RJM8"/>
<dbReference type="FunFam" id="1.20.1070.10:FF:001080">
    <property type="entry name" value="Substance-K receptor"/>
    <property type="match status" value="1"/>
</dbReference>
<feature type="transmembrane region" description="Helical" evidence="8">
    <location>
        <begin position="12"/>
        <end position="34"/>
    </location>
</feature>
<dbReference type="OrthoDB" id="8881832at2759"/>
<feature type="transmembrane region" description="Helical" evidence="8">
    <location>
        <begin position="286"/>
        <end position="309"/>
    </location>
</feature>
<keyword evidence="3 8" id="KW-1133">Transmembrane helix</keyword>
<dbReference type="HOGENOM" id="CLU_009579_6_0_1"/>
<protein>
    <recommendedName>
        <fullName evidence="9">G-protein coupled receptors family 1 profile domain-containing protein</fullName>
    </recommendedName>
</protein>
<dbReference type="GeneID" id="6748941"/>
<evidence type="ECO:0000256" key="7">
    <source>
        <dbReference type="ARBA" id="ARBA00023224"/>
    </source>
</evidence>
<keyword evidence="2 8" id="KW-0812">Transmembrane</keyword>
<keyword evidence="6" id="KW-0675">Receptor</keyword>
<evidence type="ECO:0000256" key="4">
    <source>
        <dbReference type="ARBA" id="ARBA00023040"/>
    </source>
</evidence>
<evidence type="ECO:0000313" key="10">
    <source>
        <dbReference type="EMBL" id="EDV29324.1"/>
    </source>
</evidence>
<dbReference type="PRINTS" id="PR00237">
    <property type="entry name" value="GPCRRHODOPSN"/>
</dbReference>
<evidence type="ECO:0000313" key="11">
    <source>
        <dbReference type="Proteomes" id="UP000009022"/>
    </source>
</evidence>
<dbReference type="Proteomes" id="UP000009022">
    <property type="component" value="Unassembled WGS sequence"/>
</dbReference>
<name>B3RJM8_TRIAD</name>